<keyword evidence="3 7" id="KW-0812">Transmembrane</keyword>
<dbReference type="PANTHER" id="PTHR10306">
    <property type="entry name" value="SYNAPTOPHYSIN"/>
    <property type="match status" value="1"/>
</dbReference>
<evidence type="ECO:0000256" key="7">
    <source>
        <dbReference type="PROSITE-ProRule" id="PRU00581"/>
    </source>
</evidence>
<gene>
    <name evidence="10" type="ORF">C0J50_5464</name>
</gene>
<evidence type="ECO:0000256" key="2">
    <source>
        <dbReference type="ARBA" id="ARBA00006476"/>
    </source>
</evidence>
<sequence>MSAFLLDIRPLKEPLGFIRVLEWVFAIFAFASTVGYTGNTRFNVQCQGTGSIHEINISFEYPFSLNQHKFDVPTCNKTDTKPQFLSGDFSSSAEFFVAVGVLAFLYCSSILVVYVGYQNVYRESNRGPVIDLLITGIFTFLWLVASSAWGKGLDGVKHATDPTVLIQIPDACKARGNNCTQGAVPTFGPLNSSVIAGFLNLILWAGNCWFIFKETHFHKQASPSAPQPDATRQP</sequence>
<evidence type="ECO:0000313" key="10">
    <source>
        <dbReference type="EMBL" id="KAI5610111.1"/>
    </source>
</evidence>
<dbReference type="InterPro" id="IPR008253">
    <property type="entry name" value="Marvel"/>
</dbReference>
<evidence type="ECO:0000256" key="8">
    <source>
        <dbReference type="SAM" id="Phobius"/>
    </source>
</evidence>
<comment type="subcellular location">
    <subcellularLocation>
        <location evidence="1">Membrane</location>
        <topology evidence="1">Multi-pass membrane protein</topology>
    </subcellularLocation>
</comment>
<comment type="similarity">
    <text evidence="2">Belongs to the synaptophysin/synaptobrevin family.</text>
</comment>
<accession>A0AAD5A5J5</accession>
<evidence type="ECO:0000256" key="4">
    <source>
        <dbReference type="ARBA" id="ARBA00022989"/>
    </source>
</evidence>
<dbReference type="Proteomes" id="UP001205998">
    <property type="component" value="Unassembled WGS sequence"/>
</dbReference>
<organism evidence="10 11">
    <name type="scientific">Silurus asotus</name>
    <name type="common">Amur catfish</name>
    <name type="synonym">Parasilurus asotus</name>
    <dbReference type="NCBI Taxonomy" id="30991"/>
    <lineage>
        <taxon>Eukaryota</taxon>
        <taxon>Metazoa</taxon>
        <taxon>Chordata</taxon>
        <taxon>Craniata</taxon>
        <taxon>Vertebrata</taxon>
        <taxon>Euteleostomi</taxon>
        <taxon>Actinopterygii</taxon>
        <taxon>Neopterygii</taxon>
        <taxon>Teleostei</taxon>
        <taxon>Ostariophysi</taxon>
        <taxon>Siluriformes</taxon>
        <taxon>Siluridae</taxon>
        <taxon>Silurus</taxon>
    </lineage>
</organism>
<comment type="caution">
    <text evidence="10">The sequence shown here is derived from an EMBL/GenBank/DDBJ whole genome shotgun (WGS) entry which is preliminary data.</text>
</comment>
<protein>
    <submittedName>
        <fullName evidence="10">Synaptophysin-like 2b</fullName>
    </submittedName>
</protein>
<keyword evidence="11" id="KW-1185">Reference proteome</keyword>
<dbReference type="InterPro" id="IPR001285">
    <property type="entry name" value="Synaptophysin/porin"/>
</dbReference>
<dbReference type="PRINTS" id="PR00220">
    <property type="entry name" value="SYNAPTOPHYSN"/>
</dbReference>
<keyword evidence="4 8" id="KW-1133">Transmembrane helix</keyword>
<reference evidence="10" key="1">
    <citation type="submission" date="2018-07" db="EMBL/GenBank/DDBJ databases">
        <title>Comparative genomics of catfishes provides insights into carnivory and benthic adaptation.</title>
        <authorList>
            <person name="Zhang Y."/>
            <person name="Wang D."/>
            <person name="Peng Z."/>
            <person name="Zheng S."/>
            <person name="Shao F."/>
            <person name="Tao W."/>
        </authorList>
    </citation>
    <scope>NUCLEOTIDE SEQUENCE</scope>
    <source>
        <strain evidence="10">Chongqing</strain>
    </source>
</reference>
<evidence type="ECO:0000256" key="6">
    <source>
        <dbReference type="ARBA" id="ARBA00023180"/>
    </source>
</evidence>
<feature type="domain" description="MARVEL" evidence="9">
    <location>
        <begin position="10"/>
        <end position="216"/>
    </location>
</feature>
<feature type="transmembrane region" description="Helical" evidence="8">
    <location>
        <begin position="95"/>
        <end position="117"/>
    </location>
</feature>
<evidence type="ECO:0000256" key="3">
    <source>
        <dbReference type="ARBA" id="ARBA00022692"/>
    </source>
</evidence>
<proteinExistence type="inferred from homology"/>
<dbReference type="AlphaFoldDB" id="A0AAD5A5J5"/>
<evidence type="ECO:0000256" key="5">
    <source>
        <dbReference type="ARBA" id="ARBA00023136"/>
    </source>
</evidence>
<name>A0AAD5A5J5_SILAS</name>
<keyword evidence="6" id="KW-0325">Glycoprotein</keyword>
<dbReference type="EMBL" id="MU574732">
    <property type="protein sequence ID" value="KAI5610111.1"/>
    <property type="molecule type" value="Genomic_DNA"/>
</dbReference>
<dbReference type="PANTHER" id="PTHR10306:SF9">
    <property type="entry name" value="SYNAPTOPHYSIN-LIKE PROTEIN 1"/>
    <property type="match status" value="1"/>
</dbReference>
<evidence type="ECO:0000313" key="11">
    <source>
        <dbReference type="Proteomes" id="UP001205998"/>
    </source>
</evidence>
<dbReference type="PROSITE" id="PS51225">
    <property type="entry name" value="MARVEL"/>
    <property type="match status" value="1"/>
</dbReference>
<dbReference type="Pfam" id="PF01284">
    <property type="entry name" value="MARVEL"/>
    <property type="match status" value="1"/>
</dbReference>
<evidence type="ECO:0000256" key="1">
    <source>
        <dbReference type="ARBA" id="ARBA00004141"/>
    </source>
</evidence>
<feature type="transmembrane region" description="Helical" evidence="8">
    <location>
        <begin position="129"/>
        <end position="149"/>
    </location>
</feature>
<feature type="transmembrane region" description="Helical" evidence="8">
    <location>
        <begin position="20"/>
        <end position="38"/>
    </location>
</feature>
<keyword evidence="5 7" id="KW-0472">Membrane</keyword>
<dbReference type="GO" id="GO:0030672">
    <property type="term" value="C:synaptic vesicle membrane"/>
    <property type="evidence" value="ECO:0007669"/>
    <property type="project" value="TreeGrafter"/>
</dbReference>
<evidence type="ECO:0000259" key="9">
    <source>
        <dbReference type="PROSITE" id="PS51225"/>
    </source>
</evidence>